<dbReference type="InterPro" id="IPR000620">
    <property type="entry name" value="EamA_dom"/>
</dbReference>
<dbReference type="SUPFAM" id="SSF103481">
    <property type="entry name" value="Multidrug resistance efflux transporter EmrE"/>
    <property type="match status" value="2"/>
</dbReference>
<dbReference type="PANTHER" id="PTHR32322">
    <property type="entry name" value="INNER MEMBRANE TRANSPORTER"/>
    <property type="match status" value="1"/>
</dbReference>
<feature type="domain" description="EamA" evidence="6">
    <location>
        <begin position="137"/>
        <end position="267"/>
    </location>
</feature>
<comment type="subcellular location">
    <subcellularLocation>
        <location evidence="1">Membrane</location>
        <topology evidence="1">Multi-pass membrane protein</topology>
    </subcellularLocation>
</comment>
<dbReference type="eggNOG" id="arCOG00271">
    <property type="taxonomic scope" value="Archaea"/>
</dbReference>
<organism evidence="7 8">
    <name type="scientific">Thermoproteus uzoniensis (strain 768-20)</name>
    <dbReference type="NCBI Taxonomy" id="999630"/>
    <lineage>
        <taxon>Archaea</taxon>
        <taxon>Thermoproteota</taxon>
        <taxon>Thermoprotei</taxon>
        <taxon>Thermoproteales</taxon>
        <taxon>Thermoproteaceae</taxon>
        <taxon>Thermoproteus</taxon>
    </lineage>
</organism>
<name>F2L5C9_THEU7</name>
<evidence type="ECO:0000256" key="1">
    <source>
        <dbReference type="ARBA" id="ARBA00004141"/>
    </source>
</evidence>
<dbReference type="EMBL" id="CP002590">
    <property type="protein sequence ID" value="AEA13554.1"/>
    <property type="molecule type" value="Genomic_DNA"/>
</dbReference>
<reference key="2">
    <citation type="submission" date="2011-03" db="EMBL/GenBank/DDBJ databases">
        <title>Complete genome sequence of the thermoacidophilic crenarchaeon Thermoproteus uzoniensis 768-20.</title>
        <authorList>
            <person name="Mardanov A.V."/>
            <person name="Gumerov V.M."/>
            <person name="Beletsky A.V."/>
            <person name="Prokofeva M.I."/>
            <person name="Bonch-Osmolovskaya E.A."/>
            <person name="Ravin N.V."/>
            <person name="Skryabin K.G."/>
        </authorList>
    </citation>
    <scope>NUCLEOTIDE SEQUENCE</scope>
    <source>
        <strain>768-20</strain>
    </source>
</reference>
<dbReference type="AlphaFoldDB" id="F2L5C9"/>
<keyword evidence="8" id="KW-1185">Reference proteome</keyword>
<dbReference type="RefSeq" id="WP_013680889.1">
    <property type="nucleotide sequence ID" value="NC_015315.1"/>
</dbReference>
<feature type="transmembrane region" description="Helical" evidence="5">
    <location>
        <begin position="194"/>
        <end position="213"/>
    </location>
</feature>
<dbReference type="OrthoDB" id="17861at2157"/>
<reference evidence="7 8" key="1">
    <citation type="journal article" date="2011" name="J. Bacteriol.">
        <title>Complete genome sequence of the thermoacidophilic crenarchaeon Thermoproteus uzoniensis 768-20.</title>
        <authorList>
            <person name="Mardanov A.V."/>
            <person name="Gumerov V.M."/>
            <person name="Beletsky A.V."/>
            <person name="Prokofeva M.I."/>
            <person name="Bonch-Osmolovskaya E.A."/>
            <person name="Ravin N.V."/>
            <person name="Skryabin K.G."/>
        </authorList>
    </citation>
    <scope>NUCLEOTIDE SEQUENCE [LARGE SCALE GENOMIC DNA]</scope>
    <source>
        <strain evidence="7 8">768-20</strain>
    </source>
</reference>
<feature type="transmembrane region" description="Helical" evidence="5">
    <location>
        <begin position="253"/>
        <end position="270"/>
    </location>
</feature>
<keyword evidence="4 5" id="KW-0472">Membrane</keyword>
<feature type="transmembrane region" description="Helical" evidence="5">
    <location>
        <begin position="85"/>
        <end position="105"/>
    </location>
</feature>
<dbReference type="InterPro" id="IPR037185">
    <property type="entry name" value="EmrE-like"/>
</dbReference>
<keyword evidence="2 5" id="KW-0812">Transmembrane</keyword>
<feature type="transmembrane region" description="Helical" evidence="5">
    <location>
        <begin position="27"/>
        <end position="46"/>
    </location>
</feature>
<dbReference type="KEGG" id="tuz:TUZN_2097"/>
<evidence type="ECO:0000256" key="2">
    <source>
        <dbReference type="ARBA" id="ARBA00022692"/>
    </source>
</evidence>
<dbReference type="PANTHER" id="PTHR32322:SF2">
    <property type="entry name" value="EAMA DOMAIN-CONTAINING PROTEIN"/>
    <property type="match status" value="1"/>
</dbReference>
<dbReference type="GeneID" id="10361607"/>
<gene>
    <name evidence="7" type="ordered locus">TUZN_2097</name>
</gene>
<feature type="transmembrane region" description="Helical" evidence="5">
    <location>
        <begin position="114"/>
        <end position="132"/>
    </location>
</feature>
<evidence type="ECO:0000259" key="6">
    <source>
        <dbReference type="Pfam" id="PF00892"/>
    </source>
</evidence>
<dbReference type="Pfam" id="PF00892">
    <property type="entry name" value="EamA"/>
    <property type="match status" value="2"/>
</dbReference>
<dbReference type="InterPro" id="IPR050638">
    <property type="entry name" value="AA-Vitamin_Transporters"/>
</dbReference>
<feature type="transmembrane region" description="Helical" evidence="5">
    <location>
        <begin position="58"/>
        <end position="79"/>
    </location>
</feature>
<accession>F2L5C9</accession>
<keyword evidence="3 5" id="KW-1133">Transmembrane helix</keyword>
<dbReference type="STRING" id="999630.TUZN_2097"/>
<dbReference type="HOGENOM" id="CLU_033863_5_0_2"/>
<feature type="transmembrane region" description="Helical" evidence="5">
    <location>
        <begin position="225"/>
        <end position="247"/>
    </location>
</feature>
<dbReference type="Proteomes" id="UP000008138">
    <property type="component" value="Chromosome"/>
</dbReference>
<evidence type="ECO:0000256" key="4">
    <source>
        <dbReference type="ARBA" id="ARBA00023136"/>
    </source>
</evidence>
<sequence>MRAYAYPLVVAAIWGLAYPLTKYLVAFFSPGFIAFFRALVGFLMLSAVSKPSRLDWRVAAAGVLNMGATVLLINLSVMLSNSPGLVSSLMYTQPLFLIALSAALLRTQVKASEALGVALGVLGVVISAMGGGASLYDLLPVLGGFIWALGTVAYRQWLAERPPTATTATMNGVAAIFLLPAAALSWRASFTVRATLLLIILAVLAQGVAWLLWFRSVRELGPVKVGELSLLVPVFAYLFSYLAFGAIPTADQIVGSALILLGILTIYIGAAKLK</sequence>
<dbReference type="GO" id="GO:0016020">
    <property type="term" value="C:membrane"/>
    <property type="evidence" value="ECO:0007669"/>
    <property type="project" value="UniProtKB-SubCell"/>
</dbReference>
<feature type="transmembrane region" description="Helical" evidence="5">
    <location>
        <begin position="138"/>
        <end position="157"/>
    </location>
</feature>
<evidence type="ECO:0000313" key="8">
    <source>
        <dbReference type="Proteomes" id="UP000008138"/>
    </source>
</evidence>
<feature type="domain" description="EamA" evidence="6">
    <location>
        <begin position="5"/>
        <end position="127"/>
    </location>
</feature>
<evidence type="ECO:0000256" key="3">
    <source>
        <dbReference type="ARBA" id="ARBA00022989"/>
    </source>
</evidence>
<evidence type="ECO:0000256" key="5">
    <source>
        <dbReference type="SAM" id="Phobius"/>
    </source>
</evidence>
<feature type="transmembrane region" description="Helical" evidence="5">
    <location>
        <begin position="169"/>
        <end position="188"/>
    </location>
</feature>
<protein>
    <recommendedName>
        <fullName evidence="6">EamA domain-containing protein</fullName>
    </recommendedName>
</protein>
<evidence type="ECO:0000313" key="7">
    <source>
        <dbReference type="EMBL" id="AEA13554.1"/>
    </source>
</evidence>
<proteinExistence type="predicted"/>